<feature type="transmembrane region" description="Helical" evidence="2">
    <location>
        <begin position="205"/>
        <end position="226"/>
    </location>
</feature>
<reference evidence="3" key="1">
    <citation type="submission" date="2020-07" db="EMBL/GenBank/DDBJ databases">
        <authorList>
            <person name="Pettersson B.M.F."/>
            <person name="Behra P.R.K."/>
            <person name="Ramesh M."/>
            <person name="Das S."/>
            <person name="Dasgupta S."/>
            <person name="Kirsebom L.A."/>
        </authorList>
    </citation>
    <scope>NUCLEOTIDE SEQUENCE</scope>
    <source>
        <strain evidence="3">DSM 44838</strain>
    </source>
</reference>
<evidence type="ECO:0000313" key="3">
    <source>
        <dbReference type="EMBL" id="MCV7419843.1"/>
    </source>
</evidence>
<keyword evidence="4" id="KW-1185">Reference proteome</keyword>
<evidence type="ECO:0000256" key="2">
    <source>
        <dbReference type="SAM" id="Phobius"/>
    </source>
</evidence>
<keyword evidence="2" id="KW-1133">Transmembrane helix</keyword>
<proteinExistence type="predicted"/>
<evidence type="ECO:0000313" key="4">
    <source>
        <dbReference type="Proteomes" id="UP001141629"/>
    </source>
</evidence>
<dbReference type="Proteomes" id="UP001141629">
    <property type="component" value="Unassembled WGS sequence"/>
</dbReference>
<dbReference type="RefSeq" id="WP_263994625.1">
    <property type="nucleotide sequence ID" value="NZ_JACKVK010000003.1"/>
</dbReference>
<keyword evidence="2" id="KW-0472">Membrane</keyword>
<feature type="region of interest" description="Disordered" evidence="1">
    <location>
        <begin position="355"/>
        <end position="382"/>
    </location>
</feature>
<dbReference type="AlphaFoldDB" id="A0A9X3BZH5"/>
<feature type="transmembrane region" description="Helical" evidence="2">
    <location>
        <begin position="272"/>
        <end position="305"/>
    </location>
</feature>
<comment type="caution">
    <text evidence="3">The sequence shown here is derived from an EMBL/GenBank/DDBJ whole genome shotgun (WGS) entry which is preliminary data.</text>
</comment>
<accession>A0A9X3BZH5</accession>
<sequence>MGRNQTRHESSVHTIAVICDPEAAPAEIAGHLCRVLPTLLDEACGGSAGFDLRLHRERLPIDPQGNHRSLIDHAGRMKSRRGWDAAVCVTDLPLCGEDDEPLVADVSLASGVAVLSLPAFGAPRLRSRVTEVMVHILQELLPPVRDSRPTDLATPSLTGRRLPGPFRLVVPNDDGIDAQVVATRGLWRQLAGMVRVNRPWRLWRGLRRGVVAALAFGLLLLINPTVWDLGIDHTWYDLLGISLCVVAAMVVWLIFYHHLWVSKDVGNRQQLFLFNASTVITFAIGLSVAFLGLLVVTFVASHLVLSDNVLAKHFGSPPGVVEYLKLSWMATVGASVVGALGTGFETEEDVRQAAYGRRETERRKQCQSGTPGASDPFSAGHG</sequence>
<protein>
    <submittedName>
        <fullName evidence="3">Uncharacterized protein</fullName>
    </submittedName>
</protein>
<dbReference type="EMBL" id="JACKVK010000003">
    <property type="protein sequence ID" value="MCV7419843.1"/>
    <property type="molecule type" value="Genomic_DNA"/>
</dbReference>
<name>A0A9X3BZH5_9MYCO</name>
<reference evidence="3" key="2">
    <citation type="journal article" date="2022" name="BMC Genomics">
        <title>Comparative genome analysis of mycobacteria focusing on tRNA and non-coding RNA.</title>
        <authorList>
            <person name="Behra P.R.K."/>
            <person name="Pettersson B.M.F."/>
            <person name="Ramesh M."/>
            <person name="Das S."/>
            <person name="Dasgupta S."/>
            <person name="Kirsebom L.A."/>
        </authorList>
    </citation>
    <scope>NUCLEOTIDE SEQUENCE</scope>
    <source>
        <strain evidence="3">DSM 44838</strain>
    </source>
</reference>
<gene>
    <name evidence="3" type="ORF">H7K45_04755</name>
</gene>
<organism evidence="3 4">
    <name type="scientific">Mycobacterium yunnanensis</name>
    <dbReference type="NCBI Taxonomy" id="368477"/>
    <lineage>
        <taxon>Bacteria</taxon>
        <taxon>Bacillati</taxon>
        <taxon>Actinomycetota</taxon>
        <taxon>Actinomycetes</taxon>
        <taxon>Mycobacteriales</taxon>
        <taxon>Mycobacteriaceae</taxon>
        <taxon>Mycobacterium</taxon>
    </lineage>
</organism>
<feature type="transmembrane region" description="Helical" evidence="2">
    <location>
        <begin position="238"/>
        <end position="260"/>
    </location>
</feature>
<keyword evidence="2" id="KW-0812">Transmembrane</keyword>
<evidence type="ECO:0000256" key="1">
    <source>
        <dbReference type="SAM" id="MobiDB-lite"/>
    </source>
</evidence>